<keyword evidence="2" id="KW-0813">Transport</keyword>
<dbReference type="InterPro" id="IPR008972">
    <property type="entry name" value="Cupredoxin"/>
</dbReference>
<evidence type="ECO:0000256" key="6">
    <source>
        <dbReference type="ARBA" id="ARBA00023008"/>
    </source>
</evidence>
<sequence>MHTPRIGLGATLAFAAGLVFAGCASDGSDGGNAAGAAPQAAAVSIKTFAYGPNPLQVKAGTAVTWTNTDDIAHTVTSGTREAADGGFDLALQTKGTTVSRTFDKAGTHAYHCSIHPGMDAVVNVS</sequence>
<dbReference type="InterPro" id="IPR052721">
    <property type="entry name" value="ET_Amicyanin"/>
</dbReference>
<reference evidence="10" key="1">
    <citation type="submission" date="2020-02" db="EMBL/GenBank/DDBJ databases">
        <authorList>
            <person name="Meier V. D."/>
        </authorList>
    </citation>
    <scope>NUCLEOTIDE SEQUENCE</scope>
    <source>
        <strain evidence="10">AVDCRST_MAG50</strain>
    </source>
</reference>
<proteinExistence type="predicted"/>
<keyword evidence="5" id="KW-0249">Electron transport</keyword>
<evidence type="ECO:0000313" key="10">
    <source>
        <dbReference type="EMBL" id="CAA9253756.1"/>
    </source>
</evidence>
<evidence type="ECO:0000256" key="8">
    <source>
        <dbReference type="SAM" id="SignalP"/>
    </source>
</evidence>
<dbReference type="GO" id="GO:0009055">
    <property type="term" value="F:electron transfer activity"/>
    <property type="evidence" value="ECO:0007669"/>
    <property type="project" value="InterPro"/>
</dbReference>
<feature type="binding site" evidence="7">
    <location>
        <position position="112"/>
    </location>
    <ligand>
        <name>Cu cation</name>
        <dbReference type="ChEBI" id="CHEBI:23378"/>
    </ligand>
</feature>
<evidence type="ECO:0000256" key="1">
    <source>
        <dbReference type="ARBA" id="ARBA00004418"/>
    </source>
</evidence>
<dbReference type="GO" id="GO:0005507">
    <property type="term" value="F:copper ion binding"/>
    <property type="evidence" value="ECO:0007669"/>
    <property type="project" value="InterPro"/>
</dbReference>
<organism evidence="10">
    <name type="scientific">uncultured Acidimicrobiales bacterium</name>
    <dbReference type="NCBI Taxonomy" id="310071"/>
    <lineage>
        <taxon>Bacteria</taxon>
        <taxon>Bacillati</taxon>
        <taxon>Actinomycetota</taxon>
        <taxon>Acidimicrobiia</taxon>
        <taxon>Acidimicrobiales</taxon>
        <taxon>environmental samples</taxon>
    </lineage>
</organism>
<dbReference type="AlphaFoldDB" id="A0A6J4III6"/>
<accession>A0A6J4III6</accession>
<feature type="binding site" evidence="7">
    <location>
        <position position="118"/>
    </location>
    <ligand>
        <name>Cu cation</name>
        <dbReference type="ChEBI" id="CHEBI:23378"/>
    </ligand>
</feature>
<dbReference type="PANTHER" id="PTHR36507">
    <property type="entry name" value="BLL1555 PROTEIN"/>
    <property type="match status" value="1"/>
</dbReference>
<keyword evidence="6 7" id="KW-0186">Copper</keyword>
<dbReference type="Gene3D" id="2.60.40.420">
    <property type="entry name" value="Cupredoxins - blue copper proteins"/>
    <property type="match status" value="1"/>
</dbReference>
<keyword evidence="8" id="KW-0732">Signal</keyword>
<dbReference type="PANTHER" id="PTHR36507:SF1">
    <property type="entry name" value="BLL1555 PROTEIN"/>
    <property type="match status" value="1"/>
</dbReference>
<feature type="signal peptide" evidence="8">
    <location>
        <begin position="1"/>
        <end position="21"/>
    </location>
</feature>
<name>A0A6J4III6_9ACTN</name>
<dbReference type="PROSITE" id="PS51257">
    <property type="entry name" value="PROKAR_LIPOPROTEIN"/>
    <property type="match status" value="1"/>
</dbReference>
<dbReference type="Pfam" id="PF00127">
    <property type="entry name" value="Copper-bind"/>
    <property type="match status" value="1"/>
</dbReference>
<feature type="binding site" evidence="7">
    <location>
        <position position="115"/>
    </location>
    <ligand>
        <name>Cu cation</name>
        <dbReference type="ChEBI" id="CHEBI:23378"/>
    </ligand>
</feature>
<dbReference type="EMBL" id="CADCTF010000114">
    <property type="protein sequence ID" value="CAA9253756.1"/>
    <property type="molecule type" value="Genomic_DNA"/>
</dbReference>
<evidence type="ECO:0000256" key="7">
    <source>
        <dbReference type="PIRSR" id="PIRSR602386-1"/>
    </source>
</evidence>
<evidence type="ECO:0000256" key="3">
    <source>
        <dbReference type="ARBA" id="ARBA00022723"/>
    </source>
</evidence>
<feature type="binding site" evidence="7">
    <location>
        <position position="73"/>
    </location>
    <ligand>
        <name>Cu cation</name>
        <dbReference type="ChEBI" id="CHEBI:23378"/>
    </ligand>
</feature>
<dbReference type="GO" id="GO:0042597">
    <property type="term" value="C:periplasmic space"/>
    <property type="evidence" value="ECO:0007669"/>
    <property type="project" value="UniProtKB-SubCell"/>
</dbReference>
<protein>
    <recommendedName>
        <fullName evidence="9">Blue (type 1) copper domain-containing protein</fullName>
    </recommendedName>
</protein>
<keyword evidence="4" id="KW-0574">Periplasm</keyword>
<gene>
    <name evidence="10" type="ORF">AVDCRST_MAG50-2386</name>
</gene>
<dbReference type="InterPro" id="IPR002386">
    <property type="entry name" value="Amicyanin/Pseudoazurin"/>
</dbReference>
<feature type="domain" description="Blue (type 1) copper" evidence="9">
    <location>
        <begin position="43"/>
        <end position="124"/>
    </location>
</feature>
<comment type="subcellular location">
    <subcellularLocation>
        <location evidence="1">Periplasm</location>
    </subcellularLocation>
</comment>
<dbReference type="PRINTS" id="PR00155">
    <property type="entry name" value="AMICYANIN"/>
</dbReference>
<evidence type="ECO:0000256" key="5">
    <source>
        <dbReference type="ARBA" id="ARBA00022982"/>
    </source>
</evidence>
<dbReference type="SUPFAM" id="SSF49503">
    <property type="entry name" value="Cupredoxins"/>
    <property type="match status" value="1"/>
</dbReference>
<comment type="cofactor">
    <cofactor evidence="7">
        <name>Cu cation</name>
        <dbReference type="ChEBI" id="CHEBI:23378"/>
    </cofactor>
    <text evidence="7">Binds 1 copper ion per subunit.</text>
</comment>
<dbReference type="InterPro" id="IPR000923">
    <property type="entry name" value="BlueCu_1"/>
</dbReference>
<feature type="chain" id="PRO_5038621366" description="Blue (type 1) copper domain-containing protein" evidence="8">
    <location>
        <begin position="22"/>
        <end position="125"/>
    </location>
</feature>
<evidence type="ECO:0000259" key="9">
    <source>
        <dbReference type="Pfam" id="PF00127"/>
    </source>
</evidence>
<keyword evidence="3 7" id="KW-0479">Metal-binding</keyword>
<evidence type="ECO:0000256" key="4">
    <source>
        <dbReference type="ARBA" id="ARBA00022764"/>
    </source>
</evidence>
<evidence type="ECO:0000256" key="2">
    <source>
        <dbReference type="ARBA" id="ARBA00022448"/>
    </source>
</evidence>